<evidence type="ECO:0000256" key="3">
    <source>
        <dbReference type="ARBA" id="ARBA00022553"/>
    </source>
</evidence>
<evidence type="ECO:0000256" key="4">
    <source>
        <dbReference type="ARBA" id="ARBA00022679"/>
    </source>
</evidence>
<dbReference type="PROSITE" id="PS50113">
    <property type="entry name" value="PAC"/>
    <property type="match status" value="1"/>
</dbReference>
<dbReference type="CDD" id="cd00130">
    <property type="entry name" value="PAS"/>
    <property type="match status" value="3"/>
</dbReference>
<dbReference type="CDD" id="cd00082">
    <property type="entry name" value="HisKA"/>
    <property type="match status" value="1"/>
</dbReference>
<dbReference type="Gene3D" id="3.40.50.2300">
    <property type="match status" value="1"/>
</dbReference>
<dbReference type="PANTHER" id="PTHR43304:SF1">
    <property type="entry name" value="PAC DOMAIN-CONTAINING PROTEIN"/>
    <property type="match status" value="1"/>
</dbReference>
<dbReference type="InterPro" id="IPR001610">
    <property type="entry name" value="PAC"/>
</dbReference>
<dbReference type="InterPro" id="IPR036890">
    <property type="entry name" value="HATPase_C_sf"/>
</dbReference>
<feature type="domain" description="PAS" evidence="9">
    <location>
        <begin position="307"/>
        <end position="377"/>
    </location>
</feature>
<dbReference type="Gene3D" id="3.30.450.40">
    <property type="match status" value="1"/>
</dbReference>
<dbReference type="InterPro" id="IPR000014">
    <property type="entry name" value="PAS"/>
</dbReference>
<comment type="catalytic activity">
    <reaction evidence="1">
        <text>ATP + protein L-histidine = ADP + protein N-phospho-L-histidine.</text>
        <dbReference type="EC" id="2.7.13.3"/>
    </reaction>
</comment>
<dbReference type="Pfam" id="PF00512">
    <property type="entry name" value="HisKA"/>
    <property type="match status" value="1"/>
</dbReference>
<dbReference type="Pfam" id="PF02518">
    <property type="entry name" value="HATPase_c"/>
    <property type="match status" value="1"/>
</dbReference>
<dbReference type="PANTHER" id="PTHR43304">
    <property type="entry name" value="PHYTOCHROME-LIKE PROTEIN CPH1"/>
    <property type="match status" value="1"/>
</dbReference>
<dbReference type="InterPro" id="IPR005467">
    <property type="entry name" value="His_kinase_dom"/>
</dbReference>
<dbReference type="InterPro" id="IPR011006">
    <property type="entry name" value="CheY-like_superfamily"/>
</dbReference>
<dbReference type="Pfam" id="PF01590">
    <property type="entry name" value="GAF"/>
    <property type="match status" value="1"/>
</dbReference>
<dbReference type="AlphaFoldDB" id="A0A7Y9K026"/>
<dbReference type="EC" id="2.7.13.3" evidence="2"/>
<evidence type="ECO:0000256" key="1">
    <source>
        <dbReference type="ARBA" id="ARBA00000085"/>
    </source>
</evidence>
<dbReference type="InterPro" id="IPR003018">
    <property type="entry name" value="GAF"/>
</dbReference>
<dbReference type="InterPro" id="IPR000700">
    <property type="entry name" value="PAS-assoc_C"/>
</dbReference>
<dbReference type="Gene3D" id="3.30.565.10">
    <property type="entry name" value="Histidine kinase-like ATPase, C-terminal domain"/>
    <property type="match status" value="1"/>
</dbReference>
<dbReference type="SUPFAM" id="SSF55874">
    <property type="entry name" value="ATPase domain of HSP90 chaperone/DNA topoisomerase II/histidine kinase"/>
    <property type="match status" value="1"/>
</dbReference>
<evidence type="ECO:0000259" key="10">
    <source>
        <dbReference type="PROSITE" id="PS50113"/>
    </source>
</evidence>
<evidence type="ECO:0000259" key="7">
    <source>
        <dbReference type="PROSITE" id="PS50109"/>
    </source>
</evidence>
<dbReference type="SMART" id="SM00387">
    <property type="entry name" value="HATPase_c"/>
    <property type="match status" value="1"/>
</dbReference>
<dbReference type="GO" id="GO:0000155">
    <property type="term" value="F:phosphorelay sensor kinase activity"/>
    <property type="evidence" value="ECO:0007669"/>
    <property type="project" value="InterPro"/>
</dbReference>
<evidence type="ECO:0000256" key="5">
    <source>
        <dbReference type="ARBA" id="ARBA00022777"/>
    </source>
</evidence>
<feature type="domain" description="Response regulatory" evidence="8">
    <location>
        <begin position="959"/>
        <end position="1074"/>
    </location>
</feature>
<reference evidence="11 12" key="1">
    <citation type="submission" date="2020-08" db="EMBL/GenBank/DDBJ databases">
        <title>The Agave Microbiome: Exploring the role of microbial communities in plant adaptations to desert environments.</title>
        <authorList>
            <person name="Partida-Martinez L.P."/>
        </authorList>
    </citation>
    <scope>NUCLEOTIDE SEQUENCE [LARGE SCALE GENOMIC DNA]</scope>
    <source>
        <strain evidence="11 12">AS2.3</strain>
    </source>
</reference>
<dbReference type="PRINTS" id="PR00344">
    <property type="entry name" value="BCTRLSENSOR"/>
</dbReference>
<keyword evidence="4" id="KW-0808">Transferase</keyword>
<dbReference type="Pfam" id="PF00072">
    <property type="entry name" value="Response_reg"/>
    <property type="match status" value="1"/>
</dbReference>
<proteinExistence type="predicted"/>
<dbReference type="Pfam" id="PF08447">
    <property type="entry name" value="PAS_3"/>
    <property type="match status" value="1"/>
</dbReference>
<sequence>MNERETRRVAALARYAVMDSPPEASFDELAALTAQLCDAPIAVVNLIGADRQFFKAEVGLGVRSTPLESSFCAKALLEEDLLVVPDLTRDDRFDCNPLVTGEPHIRAYAGALLKTEEGLAIGTLCVLDHRPRPFTALQQTTLAVLARQVMAQLDLRRAVADRDRRYDQLRASEERLQLILDSARDYAIITTDTDRHITSWSAGAEATFEWTEPQAIGRRLDELFVPDDRRAGLPARECATALATGCAPDVRWHLRADGTRVFMTGSTHPIIERDGRHTGFLKIARNETRERSQAEELARTRIELIDSEDRFRNMADHAPVMMWVTDRDGRCTYLNRRWYDFTGQSADEAGGSGWLDATHPDDRAAAAAIFRRAHDARQPFRLDYRLRHADGAYHWAIDAASPRFGPGGEFLGYIGSVIDIHDRREAEQRLADSEARYRTLFESIESGFCVVEVAPGSADTPTDYRIVEANPAFYRQTGFRKAIHGRWLRESMPELEEHWYDIYGRVAASGEPVRFEQGSAALGRWFDIAAFRVGAPDDRRVAVLFNDISARRSAEEALTRLNARLEDEVAERTAERDRMWELSPDLMLVMDGTGVIRRANPAWTRMLGYQADELVGHHVRDFIVAEDHDETIGAYERAAAGGKSDIENRYRHKDGSIRWISWVAAPAGDMTYASGRDVTAEREQAAALAQAEEQLRQAQKMEAVGQLTGGIAHDFNNLLTGVIGSLDLLQRRLARGETDKVEKYATAAITSANRAAALTHRLLAFSRRQPLDPKAVDANRLVTGMDELLRRTIGESIALEMVTAIGLWRTRCDPHQLESAILNLAINARDAMPDGGTLIIETCNATLDEAAVAQLREVRPGEYVCVCVTDTGTGMSPETIERAFEPFFTTKPIGQGTGLGLSMIYGFARQSEGYVRIYSELGRGTAIKLYLPRHHGEAEVADAVGNGPDDAHRAEEGEVVLVVEDETAVRNLVVEVLQDLGYRAVEASDGPTGLSLLQSAMRVDLLVTDIGLPGLNGRQVADAARQQRPELKVLFMTGYAENATIANGFLEPGMQMITKPFAIDALTARIRGMIEGTSGT</sequence>
<evidence type="ECO:0000313" key="12">
    <source>
        <dbReference type="Proteomes" id="UP000517753"/>
    </source>
</evidence>
<dbReference type="Proteomes" id="UP000517753">
    <property type="component" value="Unassembled WGS sequence"/>
</dbReference>
<dbReference type="InterPro" id="IPR003594">
    <property type="entry name" value="HATPase_dom"/>
</dbReference>
<organism evidence="11 12">
    <name type="scientific">Sphingomonas melonis</name>
    <dbReference type="NCBI Taxonomy" id="152682"/>
    <lineage>
        <taxon>Bacteria</taxon>
        <taxon>Pseudomonadati</taxon>
        <taxon>Pseudomonadota</taxon>
        <taxon>Alphaproteobacteria</taxon>
        <taxon>Sphingomonadales</taxon>
        <taxon>Sphingomonadaceae</taxon>
        <taxon>Sphingomonas</taxon>
    </lineage>
</organism>
<dbReference type="InterPro" id="IPR036097">
    <property type="entry name" value="HisK_dim/P_sf"/>
</dbReference>
<evidence type="ECO:0000259" key="8">
    <source>
        <dbReference type="PROSITE" id="PS50110"/>
    </source>
</evidence>
<feature type="domain" description="Histidine kinase" evidence="7">
    <location>
        <begin position="710"/>
        <end position="935"/>
    </location>
</feature>
<protein>
    <recommendedName>
        <fullName evidence="2">histidine kinase</fullName>
        <ecNumber evidence="2">2.7.13.3</ecNumber>
    </recommendedName>
</protein>
<dbReference type="NCBIfam" id="TIGR00229">
    <property type="entry name" value="sensory_box"/>
    <property type="match status" value="3"/>
</dbReference>
<dbReference type="SMART" id="SM00091">
    <property type="entry name" value="PAS"/>
    <property type="match status" value="4"/>
</dbReference>
<dbReference type="SUPFAM" id="SSF55781">
    <property type="entry name" value="GAF domain-like"/>
    <property type="match status" value="1"/>
</dbReference>
<comment type="caution">
    <text evidence="11">The sequence shown here is derived from an EMBL/GenBank/DDBJ whole genome shotgun (WGS) entry which is preliminary data.</text>
</comment>
<dbReference type="SUPFAM" id="SSF55785">
    <property type="entry name" value="PYP-like sensor domain (PAS domain)"/>
    <property type="match status" value="4"/>
</dbReference>
<dbReference type="InterPro" id="IPR013656">
    <property type="entry name" value="PAS_4"/>
</dbReference>
<feature type="domain" description="PAC" evidence="10">
    <location>
        <begin position="380"/>
        <end position="432"/>
    </location>
</feature>
<evidence type="ECO:0000256" key="6">
    <source>
        <dbReference type="PROSITE-ProRule" id="PRU00169"/>
    </source>
</evidence>
<dbReference type="EMBL" id="JACCBY010000001">
    <property type="protein sequence ID" value="NYD88472.1"/>
    <property type="molecule type" value="Genomic_DNA"/>
</dbReference>
<dbReference type="InterPro" id="IPR029016">
    <property type="entry name" value="GAF-like_dom_sf"/>
</dbReference>
<dbReference type="PROSITE" id="PS50109">
    <property type="entry name" value="HIS_KIN"/>
    <property type="match status" value="1"/>
</dbReference>
<dbReference type="InterPro" id="IPR001789">
    <property type="entry name" value="Sig_transdc_resp-reg_receiver"/>
</dbReference>
<dbReference type="InterPro" id="IPR003661">
    <property type="entry name" value="HisK_dim/P_dom"/>
</dbReference>
<accession>A0A7Y9K026</accession>
<dbReference type="InterPro" id="IPR004358">
    <property type="entry name" value="Sig_transdc_His_kin-like_C"/>
</dbReference>
<dbReference type="InterPro" id="IPR035965">
    <property type="entry name" value="PAS-like_dom_sf"/>
</dbReference>
<dbReference type="SMART" id="SM00388">
    <property type="entry name" value="HisKA"/>
    <property type="match status" value="1"/>
</dbReference>
<dbReference type="PROSITE" id="PS50110">
    <property type="entry name" value="RESPONSE_REGULATORY"/>
    <property type="match status" value="1"/>
</dbReference>
<dbReference type="SUPFAM" id="SSF52172">
    <property type="entry name" value="CheY-like"/>
    <property type="match status" value="1"/>
</dbReference>
<keyword evidence="5" id="KW-0418">Kinase</keyword>
<dbReference type="GO" id="GO:0006355">
    <property type="term" value="P:regulation of DNA-templated transcription"/>
    <property type="evidence" value="ECO:0007669"/>
    <property type="project" value="InterPro"/>
</dbReference>
<name>A0A7Y9K026_9SPHN</name>
<keyword evidence="12" id="KW-1185">Reference proteome</keyword>
<dbReference type="FunFam" id="3.30.450.20:FF:000099">
    <property type="entry name" value="Sensory box sensor histidine kinase"/>
    <property type="match status" value="1"/>
</dbReference>
<dbReference type="Pfam" id="PF13188">
    <property type="entry name" value="PAS_8"/>
    <property type="match status" value="1"/>
</dbReference>
<dbReference type="Gene3D" id="1.10.287.130">
    <property type="match status" value="1"/>
</dbReference>
<gene>
    <name evidence="11" type="ORF">HD841_000241</name>
</gene>
<feature type="modified residue" description="4-aspartylphosphate" evidence="6">
    <location>
        <position position="1009"/>
    </location>
</feature>
<dbReference type="CDD" id="cd16919">
    <property type="entry name" value="HATPase_CckA-like"/>
    <property type="match status" value="1"/>
</dbReference>
<evidence type="ECO:0000313" key="11">
    <source>
        <dbReference type="EMBL" id="NYD88472.1"/>
    </source>
</evidence>
<dbReference type="InterPro" id="IPR052162">
    <property type="entry name" value="Sensor_kinase/Photoreceptor"/>
</dbReference>
<dbReference type="SMART" id="SM00065">
    <property type="entry name" value="GAF"/>
    <property type="match status" value="1"/>
</dbReference>
<dbReference type="Pfam" id="PF00989">
    <property type="entry name" value="PAS"/>
    <property type="match status" value="1"/>
</dbReference>
<dbReference type="SMART" id="SM00086">
    <property type="entry name" value="PAC"/>
    <property type="match status" value="2"/>
</dbReference>
<feature type="domain" description="PAS" evidence="9">
    <location>
        <begin position="572"/>
        <end position="642"/>
    </location>
</feature>
<dbReference type="RefSeq" id="WP_179507066.1">
    <property type="nucleotide sequence ID" value="NZ_JACCBY010000001.1"/>
</dbReference>
<dbReference type="SMART" id="SM00448">
    <property type="entry name" value="REC"/>
    <property type="match status" value="1"/>
</dbReference>
<dbReference type="Gene3D" id="3.30.450.20">
    <property type="entry name" value="PAS domain"/>
    <property type="match status" value="4"/>
</dbReference>
<dbReference type="PROSITE" id="PS50112">
    <property type="entry name" value="PAS"/>
    <property type="match status" value="3"/>
</dbReference>
<evidence type="ECO:0000259" key="9">
    <source>
        <dbReference type="PROSITE" id="PS50112"/>
    </source>
</evidence>
<feature type="domain" description="PAS" evidence="9">
    <location>
        <begin position="172"/>
        <end position="229"/>
    </location>
</feature>
<keyword evidence="3 6" id="KW-0597">Phosphoprotein</keyword>
<evidence type="ECO:0000256" key="2">
    <source>
        <dbReference type="ARBA" id="ARBA00012438"/>
    </source>
</evidence>
<dbReference type="SUPFAM" id="SSF47384">
    <property type="entry name" value="Homodimeric domain of signal transducing histidine kinase"/>
    <property type="match status" value="1"/>
</dbReference>
<dbReference type="InterPro" id="IPR013655">
    <property type="entry name" value="PAS_fold_3"/>
</dbReference>
<dbReference type="Pfam" id="PF08448">
    <property type="entry name" value="PAS_4"/>
    <property type="match status" value="1"/>
</dbReference>
<dbReference type="InterPro" id="IPR013767">
    <property type="entry name" value="PAS_fold"/>
</dbReference>